<dbReference type="EMBL" id="JAAWWL010000001">
    <property type="protein sequence ID" value="NKI31090.1"/>
    <property type="molecule type" value="Genomic_DNA"/>
</dbReference>
<keyword evidence="2" id="KW-0732">Signal</keyword>
<evidence type="ECO:0000313" key="4">
    <source>
        <dbReference type="EMBL" id="NKI31090.1"/>
    </source>
</evidence>
<feature type="chain" id="PRO_5047190075" evidence="2">
    <location>
        <begin position="23"/>
        <end position="425"/>
    </location>
</feature>
<accession>A0ABX1GPU4</accession>
<evidence type="ECO:0000256" key="1">
    <source>
        <dbReference type="ARBA" id="ARBA00022801"/>
    </source>
</evidence>
<organism evidence="4 5">
    <name type="scientific">Croceivirga thetidis</name>
    <dbReference type="NCBI Taxonomy" id="2721623"/>
    <lineage>
        <taxon>Bacteria</taxon>
        <taxon>Pseudomonadati</taxon>
        <taxon>Bacteroidota</taxon>
        <taxon>Flavobacteriia</taxon>
        <taxon>Flavobacteriales</taxon>
        <taxon>Flavobacteriaceae</taxon>
        <taxon>Croceivirga</taxon>
    </lineage>
</organism>
<name>A0ABX1GPU4_9FLAO</name>
<dbReference type="SUPFAM" id="SSF56601">
    <property type="entry name" value="beta-lactamase/transpeptidase-like"/>
    <property type="match status" value="1"/>
</dbReference>
<evidence type="ECO:0000256" key="2">
    <source>
        <dbReference type="SAM" id="SignalP"/>
    </source>
</evidence>
<reference evidence="4 5" key="1">
    <citation type="submission" date="2020-04" db="EMBL/GenBank/DDBJ databases">
        <authorList>
            <person name="Yoon J."/>
        </authorList>
    </citation>
    <scope>NUCLEOTIDE SEQUENCE [LARGE SCALE GENOMIC DNA]</scope>
    <source>
        <strain evidence="4 5">DJ-13</strain>
    </source>
</reference>
<sequence length="425" mass="48362">MNRFVLQICIALLVGQFSNAQMAEKSLHQKVDSIITNGITNEAFPGTQVLVAFRDSVVFHETYGFHTYDSLVKVAKDDIYDLASVTKISAPLPALMKLVEEGKLDLDAPFSNYWKPWKKKKDKKALTLREILAHQAGLTPYIVFLNKVTKKNGELKRRFVRSTSNLRFQKRAYENLFVKSNFNRKMYRIINRSKVSQEKTYRYSGLTFLIFPKLIEQLTGQAYEQYLENTFYQPIGANTLGFLPSEKGFPNKIVPTENDTLFRNTLTKGWVHDENAALLGGISGNAGLFGTANDLFKLLSLYQNFGTHQGKQLLSKEVVSEFSTIQYPENENRRGLGFDKPLIGNDTLAINQAYPAPAASASSFGHAGFTGTFVWADPQHQLTFIFLSNRVYPTRENRNLYELNIRPKLQQLFYEAYVHKNSTTN</sequence>
<keyword evidence="5" id="KW-1185">Reference proteome</keyword>
<dbReference type="Proteomes" id="UP000718451">
    <property type="component" value="Unassembled WGS sequence"/>
</dbReference>
<gene>
    <name evidence="4" type="ORF">HCU67_03985</name>
</gene>
<dbReference type="PANTHER" id="PTHR43283:SF11">
    <property type="entry name" value="BETA-LACTAMASE-RELATED DOMAIN-CONTAINING PROTEIN"/>
    <property type="match status" value="1"/>
</dbReference>
<feature type="signal peptide" evidence="2">
    <location>
        <begin position="1"/>
        <end position="22"/>
    </location>
</feature>
<dbReference type="PANTHER" id="PTHR43283">
    <property type="entry name" value="BETA-LACTAMASE-RELATED"/>
    <property type="match status" value="1"/>
</dbReference>
<dbReference type="InterPro" id="IPR050789">
    <property type="entry name" value="Diverse_Enzym_Activities"/>
</dbReference>
<proteinExistence type="predicted"/>
<protein>
    <submittedName>
        <fullName evidence="4">Serine hydrolase</fullName>
    </submittedName>
</protein>
<dbReference type="Pfam" id="PF00144">
    <property type="entry name" value="Beta-lactamase"/>
    <property type="match status" value="1"/>
</dbReference>
<keyword evidence="1 4" id="KW-0378">Hydrolase</keyword>
<dbReference type="Gene3D" id="3.40.710.10">
    <property type="entry name" value="DD-peptidase/beta-lactamase superfamily"/>
    <property type="match status" value="1"/>
</dbReference>
<evidence type="ECO:0000313" key="5">
    <source>
        <dbReference type="Proteomes" id="UP000718451"/>
    </source>
</evidence>
<dbReference type="RefSeq" id="WP_168551284.1">
    <property type="nucleotide sequence ID" value="NZ_JAAWWL010000001.1"/>
</dbReference>
<comment type="caution">
    <text evidence="4">The sequence shown here is derived from an EMBL/GenBank/DDBJ whole genome shotgun (WGS) entry which is preliminary data.</text>
</comment>
<dbReference type="GO" id="GO:0016787">
    <property type="term" value="F:hydrolase activity"/>
    <property type="evidence" value="ECO:0007669"/>
    <property type="project" value="UniProtKB-KW"/>
</dbReference>
<feature type="domain" description="Beta-lactamase-related" evidence="3">
    <location>
        <begin position="31"/>
        <end position="399"/>
    </location>
</feature>
<evidence type="ECO:0000259" key="3">
    <source>
        <dbReference type="Pfam" id="PF00144"/>
    </source>
</evidence>
<dbReference type="InterPro" id="IPR001466">
    <property type="entry name" value="Beta-lactam-related"/>
</dbReference>
<dbReference type="InterPro" id="IPR012338">
    <property type="entry name" value="Beta-lactam/transpept-like"/>
</dbReference>